<feature type="transmembrane region" description="Helical" evidence="19">
    <location>
        <begin position="32"/>
        <end position="50"/>
    </location>
</feature>
<feature type="binding site" evidence="17">
    <location>
        <position position="17"/>
    </location>
    <ligand>
        <name>ATP</name>
        <dbReference type="ChEBI" id="CHEBI:30616"/>
    </ligand>
</feature>
<feature type="binding site" evidence="16">
    <location>
        <position position="70"/>
    </location>
    <ligand>
        <name>substrate</name>
    </ligand>
</feature>
<keyword evidence="13" id="KW-0594">Phospholipid biosynthesis</keyword>
<keyword evidence="10 19" id="KW-1133">Transmembrane helix</keyword>
<evidence type="ECO:0000256" key="16">
    <source>
        <dbReference type="PIRSR" id="PIRSR600829-2"/>
    </source>
</evidence>
<keyword evidence="4" id="KW-0444">Lipid biosynthesis</keyword>
<dbReference type="GO" id="GO:0008654">
    <property type="term" value="P:phospholipid biosynthetic process"/>
    <property type="evidence" value="ECO:0007669"/>
    <property type="project" value="UniProtKB-KW"/>
</dbReference>
<feature type="active site" description="Proton acceptor" evidence="15">
    <location>
        <position position="70"/>
    </location>
</feature>
<evidence type="ECO:0000256" key="9">
    <source>
        <dbReference type="ARBA" id="ARBA00022840"/>
    </source>
</evidence>
<dbReference type="KEGG" id="pseg:D3H65_20510"/>
<dbReference type="Gene3D" id="1.10.287.3610">
    <property type="match status" value="1"/>
</dbReference>
<dbReference type="PANTHER" id="PTHR34299">
    <property type="entry name" value="DIACYLGLYCEROL KINASE"/>
    <property type="match status" value="1"/>
</dbReference>
<name>A0A3B7MTD0_9BACT</name>
<dbReference type="AlphaFoldDB" id="A0A3B7MTD0"/>
<evidence type="ECO:0000256" key="10">
    <source>
        <dbReference type="ARBA" id="ARBA00022989"/>
    </source>
</evidence>
<dbReference type="RefSeq" id="WP_119052104.1">
    <property type="nucleotide sequence ID" value="NZ_CP032157.1"/>
</dbReference>
<keyword evidence="21" id="KW-1185">Reference proteome</keyword>
<organism evidence="20 21">
    <name type="scientific">Paraflavitalea soli</name>
    <dbReference type="NCBI Taxonomy" id="2315862"/>
    <lineage>
        <taxon>Bacteria</taxon>
        <taxon>Pseudomonadati</taxon>
        <taxon>Bacteroidota</taxon>
        <taxon>Chitinophagia</taxon>
        <taxon>Chitinophagales</taxon>
        <taxon>Chitinophagaceae</taxon>
        <taxon>Paraflavitalea</taxon>
    </lineage>
</organism>
<dbReference type="PANTHER" id="PTHR34299:SF1">
    <property type="entry name" value="DIACYLGLYCEROL KINASE"/>
    <property type="match status" value="1"/>
</dbReference>
<accession>A0A3B7MTD0</accession>
<comment type="subcellular location">
    <subcellularLocation>
        <location evidence="1">Cell membrane</location>
        <topology evidence="1">Multi-pass membrane protein</topology>
    </subcellularLocation>
</comment>
<keyword evidence="12 19" id="KW-0472">Membrane</keyword>
<dbReference type="GO" id="GO:0046872">
    <property type="term" value="F:metal ion binding"/>
    <property type="evidence" value="ECO:0007669"/>
    <property type="project" value="UniProtKB-KW"/>
</dbReference>
<dbReference type="EMBL" id="CP032157">
    <property type="protein sequence ID" value="AXY76226.1"/>
    <property type="molecule type" value="Genomic_DNA"/>
</dbReference>
<evidence type="ECO:0000256" key="6">
    <source>
        <dbReference type="ARBA" id="ARBA00022692"/>
    </source>
</evidence>
<comment type="cofactor">
    <cofactor evidence="18">
        <name>Mg(2+)</name>
        <dbReference type="ChEBI" id="CHEBI:18420"/>
    </cofactor>
    <text evidence="18">Mn(2+), Zn(2+), Cd(2+) and Co(2+) support activity to lesser extents.</text>
</comment>
<dbReference type="InterPro" id="IPR000829">
    <property type="entry name" value="DAGK"/>
</dbReference>
<evidence type="ECO:0000256" key="8">
    <source>
        <dbReference type="ARBA" id="ARBA00022777"/>
    </source>
</evidence>
<dbReference type="Pfam" id="PF01219">
    <property type="entry name" value="DAGK_prokar"/>
    <property type="match status" value="1"/>
</dbReference>
<evidence type="ECO:0000256" key="15">
    <source>
        <dbReference type="PIRSR" id="PIRSR600829-1"/>
    </source>
</evidence>
<dbReference type="OrthoDB" id="1493837at2"/>
<protein>
    <submittedName>
        <fullName evidence="20">Diacylglycerol kinase family protein</fullName>
    </submittedName>
</protein>
<evidence type="ECO:0000256" key="14">
    <source>
        <dbReference type="ARBA" id="ARBA00023264"/>
    </source>
</evidence>
<feature type="binding site" evidence="18">
    <location>
        <position position="77"/>
    </location>
    <ligand>
        <name>a divalent metal cation</name>
        <dbReference type="ChEBI" id="CHEBI:60240"/>
    </ligand>
</feature>
<feature type="transmembrane region" description="Helical" evidence="19">
    <location>
        <begin position="56"/>
        <end position="76"/>
    </location>
</feature>
<dbReference type="Proteomes" id="UP000263900">
    <property type="component" value="Chromosome"/>
</dbReference>
<dbReference type="CDD" id="cd14265">
    <property type="entry name" value="UDPK_IM_like"/>
    <property type="match status" value="1"/>
</dbReference>
<sequence>MKPAPFSIRDRLKSFQYAWQGIVRFLRGDHNAWVHAVATVVVIILASVVPLTKTELLALVFAVGFVWVAEMFNTCIERTMDFISTEKRPEIGLIKDVAAGAVLVAAITAAIIGGIVFIPKLISA</sequence>
<keyword evidence="7 17" id="KW-0547">Nucleotide-binding</keyword>
<evidence type="ECO:0000256" key="18">
    <source>
        <dbReference type="PIRSR" id="PIRSR600829-4"/>
    </source>
</evidence>
<feature type="transmembrane region" description="Helical" evidence="19">
    <location>
        <begin position="97"/>
        <end position="118"/>
    </location>
</feature>
<evidence type="ECO:0000313" key="20">
    <source>
        <dbReference type="EMBL" id="AXY76226.1"/>
    </source>
</evidence>
<evidence type="ECO:0000313" key="21">
    <source>
        <dbReference type="Proteomes" id="UP000263900"/>
    </source>
</evidence>
<evidence type="ECO:0000256" key="2">
    <source>
        <dbReference type="ARBA" id="ARBA00005967"/>
    </source>
</evidence>
<dbReference type="GO" id="GO:0005886">
    <property type="term" value="C:plasma membrane"/>
    <property type="evidence" value="ECO:0007669"/>
    <property type="project" value="UniProtKB-SubCell"/>
</dbReference>
<comment type="similarity">
    <text evidence="2">Belongs to the bacterial diacylglycerol kinase family.</text>
</comment>
<feature type="binding site" evidence="17">
    <location>
        <begin position="95"/>
        <end position="96"/>
    </location>
    <ligand>
        <name>ATP</name>
        <dbReference type="ChEBI" id="CHEBI:30616"/>
    </ligand>
</feature>
<keyword evidence="6 19" id="KW-0812">Transmembrane</keyword>
<keyword evidence="5" id="KW-0808">Transferase</keyword>
<evidence type="ECO:0000256" key="12">
    <source>
        <dbReference type="ARBA" id="ARBA00023136"/>
    </source>
</evidence>
<gene>
    <name evidence="20" type="ORF">D3H65_20510</name>
</gene>
<keyword evidence="14" id="KW-1208">Phospholipid metabolism</keyword>
<feature type="binding site" evidence="17">
    <location>
        <position position="77"/>
    </location>
    <ligand>
        <name>ATP</name>
        <dbReference type="ChEBI" id="CHEBI:30616"/>
    </ligand>
</feature>
<dbReference type="InterPro" id="IPR033717">
    <property type="entry name" value="UDPK"/>
</dbReference>
<evidence type="ECO:0000256" key="13">
    <source>
        <dbReference type="ARBA" id="ARBA00023209"/>
    </source>
</evidence>
<evidence type="ECO:0000256" key="5">
    <source>
        <dbReference type="ARBA" id="ARBA00022679"/>
    </source>
</evidence>
<dbReference type="GO" id="GO:0005524">
    <property type="term" value="F:ATP binding"/>
    <property type="evidence" value="ECO:0007669"/>
    <property type="project" value="UniProtKB-KW"/>
</dbReference>
<evidence type="ECO:0000256" key="11">
    <source>
        <dbReference type="ARBA" id="ARBA00023098"/>
    </source>
</evidence>
<evidence type="ECO:0000256" key="3">
    <source>
        <dbReference type="ARBA" id="ARBA00022475"/>
    </source>
</evidence>
<keyword evidence="18" id="KW-0460">Magnesium</keyword>
<dbReference type="InterPro" id="IPR036945">
    <property type="entry name" value="DAGK_sf"/>
</dbReference>
<dbReference type="GO" id="GO:0016301">
    <property type="term" value="F:kinase activity"/>
    <property type="evidence" value="ECO:0007669"/>
    <property type="project" value="UniProtKB-KW"/>
</dbReference>
<keyword evidence="11" id="KW-0443">Lipid metabolism</keyword>
<evidence type="ECO:0000256" key="19">
    <source>
        <dbReference type="SAM" id="Phobius"/>
    </source>
</evidence>
<evidence type="ECO:0000256" key="1">
    <source>
        <dbReference type="ARBA" id="ARBA00004651"/>
    </source>
</evidence>
<evidence type="ECO:0000256" key="17">
    <source>
        <dbReference type="PIRSR" id="PIRSR600829-3"/>
    </source>
</evidence>
<keyword evidence="3" id="KW-1003">Cell membrane</keyword>
<reference evidence="20 21" key="1">
    <citation type="submission" date="2018-09" db="EMBL/GenBank/DDBJ databases">
        <title>Genome sequencing of strain 6GH32-13.</title>
        <authorList>
            <person name="Weon H.-Y."/>
            <person name="Heo J."/>
            <person name="Kwon S.-W."/>
        </authorList>
    </citation>
    <scope>NUCLEOTIDE SEQUENCE [LARGE SCALE GENOMIC DNA]</scope>
    <source>
        <strain evidence="20 21">5GH32-13</strain>
    </source>
</reference>
<evidence type="ECO:0000256" key="7">
    <source>
        <dbReference type="ARBA" id="ARBA00022741"/>
    </source>
</evidence>
<keyword evidence="18" id="KW-0479">Metal-binding</keyword>
<keyword evidence="8 20" id="KW-0418">Kinase</keyword>
<evidence type="ECO:0000256" key="4">
    <source>
        <dbReference type="ARBA" id="ARBA00022516"/>
    </source>
</evidence>
<keyword evidence="9 17" id="KW-0067">ATP-binding</keyword>
<proteinExistence type="inferred from homology"/>